<feature type="compositionally biased region" description="Polar residues" evidence="8">
    <location>
        <begin position="479"/>
        <end position="509"/>
    </location>
</feature>
<dbReference type="PANTHER" id="PTHR16088">
    <property type="entry name" value="YY1 ASSOCIATED PROTEIN-RELATED"/>
    <property type="match status" value="1"/>
</dbReference>
<dbReference type="SUPFAM" id="SSF46689">
    <property type="entry name" value="Homeodomain-like"/>
    <property type="match status" value="1"/>
</dbReference>
<dbReference type="Gene3D" id="1.20.1160.11">
    <property type="entry name" value="Paired amphipathic helix"/>
    <property type="match status" value="2"/>
</dbReference>
<dbReference type="GeneID" id="6751698"/>
<name>B3RSB7_TRIAD</name>
<evidence type="ECO:0000256" key="6">
    <source>
        <dbReference type="ARBA" id="ARBA00023242"/>
    </source>
</evidence>
<dbReference type="STRING" id="10228.B3RSB7"/>
<feature type="domain" description="Myb-like" evidence="9">
    <location>
        <begin position="987"/>
        <end position="1036"/>
    </location>
</feature>
<feature type="domain" description="Myb-like" evidence="9">
    <location>
        <begin position="371"/>
        <end position="420"/>
    </location>
</feature>
<dbReference type="InterPro" id="IPR036600">
    <property type="entry name" value="PAH_sf"/>
</dbReference>
<dbReference type="Pfam" id="PF13921">
    <property type="entry name" value="Myb_DNA-bind_6"/>
    <property type="match status" value="1"/>
</dbReference>
<dbReference type="CDD" id="cd11660">
    <property type="entry name" value="SANT_TRF"/>
    <property type="match status" value="1"/>
</dbReference>
<dbReference type="GO" id="GO:0003712">
    <property type="term" value="F:transcription coregulator activity"/>
    <property type="evidence" value="ECO:0000318"/>
    <property type="project" value="GO_Central"/>
</dbReference>
<dbReference type="CDD" id="cd12202">
    <property type="entry name" value="CASP8AP2"/>
    <property type="match status" value="1"/>
</dbReference>
<dbReference type="AlphaFoldDB" id="B3RSB7"/>
<dbReference type="InterPro" id="IPR009057">
    <property type="entry name" value="Homeodomain-like_sf"/>
</dbReference>
<evidence type="ECO:0000313" key="10">
    <source>
        <dbReference type="EMBL" id="EDV27028.1"/>
    </source>
</evidence>
<keyword evidence="6 7" id="KW-0539">Nucleus</keyword>
<keyword evidence="5" id="KW-0804">Transcription</keyword>
<dbReference type="InterPro" id="IPR001005">
    <property type="entry name" value="SANT/Myb"/>
</dbReference>
<protein>
    <recommendedName>
        <fullName evidence="9">Myb-like domain-containing protein</fullName>
    </recommendedName>
</protein>
<dbReference type="Pfam" id="PF02671">
    <property type="entry name" value="PAH"/>
    <property type="match status" value="1"/>
</dbReference>
<reference evidence="10 11" key="1">
    <citation type="journal article" date="2008" name="Nature">
        <title>The Trichoplax genome and the nature of placozoans.</title>
        <authorList>
            <person name="Srivastava M."/>
            <person name="Begovic E."/>
            <person name="Chapman J."/>
            <person name="Putnam N.H."/>
            <person name="Hellsten U."/>
            <person name="Kawashima T."/>
            <person name="Kuo A."/>
            <person name="Mitros T."/>
            <person name="Salamov A."/>
            <person name="Carpenter M.L."/>
            <person name="Signorovitch A.Y."/>
            <person name="Moreno M.A."/>
            <person name="Kamm K."/>
            <person name="Grimwood J."/>
            <person name="Schmutz J."/>
            <person name="Shapiro H."/>
            <person name="Grigoriev I.V."/>
            <person name="Buss L.W."/>
            <person name="Schierwater B."/>
            <person name="Dellaporta S.L."/>
            <person name="Rokhsar D.S."/>
        </authorList>
    </citation>
    <scope>NUCLEOTIDE SEQUENCE [LARGE SCALE GENOMIC DNA]</scope>
    <source>
        <strain evidence="10 11">Grell-BS-1999</strain>
    </source>
</reference>
<dbReference type="Proteomes" id="UP000009022">
    <property type="component" value="Unassembled WGS sequence"/>
</dbReference>
<evidence type="ECO:0000259" key="9">
    <source>
        <dbReference type="SMART" id="SM00717"/>
    </source>
</evidence>
<dbReference type="OrthoDB" id="6257037at2759"/>
<dbReference type="KEGG" id="tad:TRIADDRAFT_54540"/>
<dbReference type="Gene3D" id="1.10.10.60">
    <property type="entry name" value="Homeodomain-like"/>
    <property type="match status" value="2"/>
</dbReference>
<accession>B3RSB7</accession>
<dbReference type="InterPro" id="IPR052435">
    <property type="entry name" value="YY1-Transcr_Regul"/>
</dbReference>
<dbReference type="GO" id="GO:0006355">
    <property type="term" value="P:regulation of DNA-templated transcription"/>
    <property type="evidence" value="ECO:0000318"/>
    <property type="project" value="GO_Central"/>
</dbReference>
<dbReference type="RefSeq" id="XP_002111024.1">
    <property type="nucleotide sequence ID" value="XM_002110988.1"/>
</dbReference>
<comment type="subcellular location">
    <subcellularLocation>
        <location evidence="1 7">Nucleus</location>
    </subcellularLocation>
</comment>
<dbReference type="SUPFAM" id="SSF47762">
    <property type="entry name" value="PAH2 domain"/>
    <property type="match status" value="2"/>
</dbReference>
<dbReference type="PROSITE" id="PS51477">
    <property type="entry name" value="PAH"/>
    <property type="match status" value="1"/>
</dbReference>
<evidence type="ECO:0000256" key="8">
    <source>
        <dbReference type="SAM" id="MobiDB-lite"/>
    </source>
</evidence>
<feature type="region of interest" description="Disordered" evidence="8">
    <location>
        <begin position="914"/>
        <end position="966"/>
    </location>
</feature>
<organism evidence="10 11">
    <name type="scientific">Trichoplax adhaerens</name>
    <name type="common">Trichoplax reptans</name>
    <dbReference type="NCBI Taxonomy" id="10228"/>
    <lineage>
        <taxon>Eukaryota</taxon>
        <taxon>Metazoa</taxon>
        <taxon>Placozoa</taxon>
        <taxon>Uniplacotomia</taxon>
        <taxon>Trichoplacea</taxon>
        <taxon>Trichoplacidae</taxon>
        <taxon>Trichoplax</taxon>
    </lineage>
</organism>
<evidence type="ECO:0000313" key="11">
    <source>
        <dbReference type="Proteomes" id="UP000009022"/>
    </source>
</evidence>
<dbReference type="eggNOG" id="ENOG502QT2W">
    <property type="taxonomic scope" value="Eukaryota"/>
</dbReference>
<evidence type="ECO:0000256" key="2">
    <source>
        <dbReference type="ARBA" id="ARBA00022491"/>
    </source>
</evidence>
<keyword evidence="2" id="KW-0678">Repressor</keyword>
<feature type="region of interest" description="Disordered" evidence="8">
    <location>
        <begin position="870"/>
        <end position="898"/>
    </location>
</feature>
<keyword evidence="3" id="KW-0597">Phosphoprotein</keyword>
<feature type="compositionally biased region" description="Basic and acidic residues" evidence="8">
    <location>
        <begin position="510"/>
        <end position="545"/>
    </location>
</feature>
<evidence type="ECO:0000256" key="7">
    <source>
        <dbReference type="PROSITE-ProRule" id="PRU00810"/>
    </source>
</evidence>
<dbReference type="FunCoup" id="B3RSB7">
    <property type="interactions" value="1092"/>
</dbReference>
<feature type="region of interest" description="Disordered" evidence="8">
    <location>
        <begin position="477"/>
        <end position="545"/>
    </location>
</feature>
<evidence type="ECO:0000256" key="3">
    <source>
        <dbReference type="ARBA" id="ARBA00022553"/>
    </source>
</evidence>
<sequence length="1042" mass="120160">MGDDSTIMENEDINSNSNLTSMENYDGNDDMSLSLAALVREHERVTKQLRAEKECPKYLNDENNSFRSLSDNDNCNEDTIAKRTRSQCPLDDLSLEELDASTDTPDTTPELPVVYSSRIKDESDEDDTYWREWLKGAVYHNDDYLMDDNELDDVEYNFLTEQEPEEIEEFRNDKAVRISQREIAELFDNLEELYEISNVPDVSLVNNNSETEPITTNLNEHEIKYSDEAIPTPISSESITTRSALTIQQRSRLQQQLNQRSLTYVFSSTSMLSYCFKVIYYHHSRAFNFKLELEDGKRKSYELHEKHGLNITESIFNNEYSNEIVRIGNIPLEPSGENRKKKKHYDNFSFQLSHLSIPVSTDEVMKQQEKFRVKFTTAEDSLLAIGLSKFNKKWNLIHEHLLPTKTAKQIRIRCKNLASGRSPDNIVKHYYKKKELLPLPDVPTCTKNLIPQWYQQKNLNMQCTRIRRLMPLYSDNEDNNTVNGNSSEPNSLAKQNHLSQRTISDSCLSDDQRKLNDKAQSLHDQHNTQSVIEKKQQSLKSNKTEEIQIQDSNLLISQAKPATQTFQENALNLGTAKPRSHYRVSTTGNGNRRVSNLTGVIQLQPDPLRKQRTDSFASAYLTKVKATLQNDKDLYLQFLETLTGFTSRNLSPKELYDEVQSLLHKYPELLQDFIGFLEPQDAKAVGMFMENLDFSMARNFLRKVEIHFEKNPVHFQKIIKCFSTWLQSDQNPSKLHQSIINMLKGQKYLIDEFNRFFKDTFPPANNYSDFEETEILDTLKDEEDYFEEVDLTDGREGVNKNQTICNQCNHRIMEKNGVKPKFKQCKCNCHRQNIERKKQSYASTGNYNSIKNITIELKSTNDDCFCNKSSKSAATSPSTKITNNHPLEITVTEKSTTDERNSFLNADKICNSSQEVHNHDDGNNTATKNLKASKSNGNECVQRENSISSDEQNTSQPENNTDETDEENLINEKLHAQNHTTTSNGDIVVMWTKDCDREILRACQGGFSPDIFNTLAMKLNRTESDVKDRFKALISLYQHSLK</sequence>
<dbReference type="CTD" id="6751698"/>
<evidence type="ECO:0000256" key="1">
    <source>
        <dbReference type="ARBA" id="ARBA00004123"/>
    </source>
</evidence>
<keyword evidence="4" id="KW-0805">Transcription regulation</keyword>
<dbReference type="Pfam" id="PF21227">
    <property type="entry name" value="Myb_DNA-binding_7"/>
    <property type="match status" value="1"/>
</dbReference>
<dbReference type="HOGENOM" id="CLU_292462_0_0_1"/>
<feature type="compositionally biased region" description="Low complexity" evidence="8">
    <location>
        <begin position="870"/>
        <end position="880"/>
    </location>
</feature>
<keyword evidence="11" id="KW-1185">Reference proteome</keyword>
<dbReference type="PhylomeDB" id="B3RSB7"/>
<dbReference type="EMBL" id="DS985243">
    <property type="protein sequence ID" value="EDV27028.1"/>
    <property type="molecule type" value="Genomic_DNA"/>
</dbReference>
<evidence type="ECO:0000256" key="5">
    <source>
        <dbReference type="ARBA" id="ARBA00023163"/>
    </source>
</evidence>
<dbReference type="GO" id="GO:0005634">
    <property type="term" value="C:nucleus"/>
    <property type="evidence" value="ECO:0000318"/>
    <property type="project" value="GO_Central"/>
</dbReference>
<proteinExistence type="predicted"/>
<evidence type="ECO:0000256" key="4">
    <source>
        <dbReference type="ARBA" id="ARBA00023015"/>
    </source>
</evidence>
<feature type="compositionally biased region" description="Polar residues" evidence="8">
    <location>
        <begin position="923"/>
        <end position="957"/>
    </location>
</feature>
<dbReference type="OMA" id="HEDSEYN"/>
<dbReference type="InterPro" id="IPR003822">
    <property type="entry name" value="PAH"/>
</dbReference>
<dbReference type="SMART" id="SM00717">
    <property type="entry name" value="SANT"/>
    <property type="match status" value="2"/>
</dbReference>
<dbReference type="InParanoid" id="B3RSB7"/>
<dbReference type="InterPro" id="IPR049257">
    <property type="entry name" value="Gon4l/CASP8AP2_myb-like"/>
</dbReference>
<gene>
    <name evidence="10" type="ORF">TRIADDRAFT_54540</name>
</gene>
<dbReference type="PANTHER" id="PTHR16088:SF3">
    <property type="entry name" value="GON-4-LIKE PROTEIN"/>
    <property type="match status" value="1"/>
</dbReference>